<dbReference type="AlphaFoldDB" id="A0A183EP22"/>
<dbReference type="Proteomes" id="UP000271098">
    <property type="component" value="Unassembled WGS sequence"/>
</dbReference>
<accession>A0A183EP22</accession>
<proteinExistence type="predicted"/>
<name>A0A183EP22_9BILA</name>
<organism evidence="3">
    <name type="scientific">Gongylonema pulchrum</name>
    <dbReference type="NCBI Taxonomy" id="637853"/>
    <lineage>
        <taxon>Eukaryota</taxon>
        <taxon>Metazoa</taxon>
        <taxon>Ecdysozoa</taxon>
        <taxon>Nematoda</taxon>
        <taxon>Chromadorea</taxon>
        <taxon>Rhabditida</taxon>
        <taxon>Spirurina</taxon>
        <taxon>Spiruromorpha</taxon>
        <taxon>Spiruroidea</taxon>
        <taxon>Gongylonematidae</taxon>
        <taxon>Gongylonema</taxon>
    </lineage>
</organism>
<reference evidence="1 2" key="2">
    <citation type="submission" date="2018-11" db="EMBL/GenBank/DDBJ databases">
        <authorList>
            <consortium name="Pathogen Informatics"/>
        </authorList>
    </citation>
    <scope>NUCLEOTIDE SEQUENCE [LARGE SCALE GENOMIC DNA]</scope>
</reference>
<dbReference type="WBParaSite" id="GPUH_0002274001-mRNA-1">
    <property type="protein sequence ID" value="GPUH_0002274001-mRNA-1"/>
    <property type="gene ID" value="GPUH_0002274001"/>
</dbReference>
<evidence type="ECO:0000313" key="3">
    <source>
        <dbReference type="WBParaSite" id="GPUH_0002274001-mRNA-1"/>
    </source>
</evidence>
<protein>
    <submittedName>
        <fullName evidence="1 3">Uncharacterized protein</fullName>
    </submittedName>
</protein>
<dbReference type="EMBL" id="UYRT01095757">
    <property type="protein sequence ID" value="VDN40427.1"/>
    <property type="molecule type" value="Genomic_DNA"/>
</dbReference>
<reference evidence="3" key="1">
    <citation type="submission" date="2016-06" db="UniProtKB">
        <authorList>
            <consortium name="WormBaseParasite"/>
        </authorList>
    </citation>
    <scope>IDENTIFICATION</scope>
</reference>
<sequence length="68" mass="7630">MVLLKAMSPPTESLNARAQTTKLTVTALMEMVIVTVMDYGDSDDDIDNVNIKRDIDDDIDNVNIKRDM</sequence>
<evidence type="ECO:0000313" key="2">
    <source>
        <dbReference type="Proteomes" id="UP000271098"/>
    </source>
</evidence>
<gene>
    <name evidence="1" type="ORF">GPUH_LOCUS22712</name>
</gene>
<keyword evidence="2" id="KW-1185">Reference proteome</keyword>
<evidence type="ECO:0000313" key="1">
    <source>
        <dbReference type="EMBL" id="VDN40427.1"/>
    </source>
</evidence>